<evidence type="ECO:0000313" key="3">
    <source>
        <dbReference type="EMBL" id="KAK8400639.1"/>
    </source>
</evidence>
<name>A0AAW0UKG9_SCYPA</name>
<dbReference type="PANTHER" id="PTHR22933">
    <property type="entry name" value="FI18007P1-RELATED"/>
    <property type="match status" value="1"/>
</dbReference>
<dbReference type="GO" id="GO:0008061">
    <property type="term" value="F:chitin binding"/>
    <property type="evidence" value="ECO:0007669"/>
    <property type="project" value="InterPro"/>
</dbReference>
<keyword evidence="4" id="KW-1185">Reference proteome</keyword>
<accession>A0AAW0UKG9</accession>
<reference evidence="3 4" key="1">
    <citation type="submission" date="2023-03" db="EMBL/GenBank/DDBJ databases">
        <title>High-quality genome of Scylla paramamosain provides insights in environmental adaptation.</title>
        <authorList>
            <person name="Zhang L."/>
        </authorList>
    </citation>
    <scope>NUCLEOTIDE SEQUENCE [LARGE SCALE GENOMIC DNA]</scope>
    <source>
        <strain evidence="3">LZ_2023a</strain>
        <tissue evidence="3">Muscle</tissue>
    </source>
</reference>
<feature type="domain" description="Chitin-binding type-2" evidence="2">
    <location>
        <begin position="57"/>
        <end position="115"/>
    </location>
</feature>
<keyword evidence="1" id="KW-0732">Signal</keyword>
<comment type="caution">
    <text evidence="3">The sequence shown here is derived from an EMBL/GenBank/DDBJ whole genome shotgun (WGS) entry which is preliminary data.</text>
</comment>
<dbReference type="PROSITE" id="PS50940">
    <property type="entry name" value="CHIT_BIND_II"/>
    <property type="match status" value="1"/>
</dbReference>
<dbReference type="PANTHER" id="PTHR22933:SF42">
    <property type="entry name" value="FI18455P1-RELATED"/>
    <property type="match status" value="1"/>
</dbReference>
<protein>
    <recommendedName>
        <fullName evidence="2">Chitin-binding type-2 domain-containing protein</fullName>
    </recommendedName>
</protein>
<feature type="signal peptide" evidence="1">
    <location>
        <begin position="1"/>
        <end position="18"/>
    </location>
</feature>
<organism evidence="3 4">
    <name type="scientific">Scylla paramamosain</name>
    <name type="common">Mud crab</name>
    <dbReference type="NCBI Taxonomy" id="85552"/>
    <lineage>
        <taxon>Eukaryota</taxon>
        <taxon>Metazoa</taxon>
        <taxon>Ecdysozoa</taxon>
        <taxon>Arthropoda</taxon>
        <taxon>Crustacea</taxon>
        <taxon>Multicrustacea</taxon>
        <taxon>Malacostraca</taxon>
        <taxon>Eumalacostraca</taxon>
        <taxon>Eucarida</taxon>
        <taxon>Decapoda</taxon>
        <taxon>Pleocyemata</taxon>
        <taxon>Brachyura</taxon>
        <taxon>Eubrachyura</taxon>
        <taxon>Portunoidea</taxon>
        <taxon>Portunidae</taxon>
        <taxon>Portuninae</taxon>
        <taxon>Scylla</taxon>
    </lineage>
</organism>
<proteinExistence type="predicted"/>
<dbReference type="InterPro" id="IPR052976">
    <property type="entry name" value="Scoloptoxin-like"/>
</dbReference>
<dbReference type="InterPro" id="IPR036508">
    <property type="entry name" value="Chitin-bd_dom_sf"/>
</dbReference>
<feature type="chain" id="PRO_5043968090" description="Chitin-binding type-2 domain-containing protein" evidence="1">
    <location>
        <begin position="19"/>
        <end position="140"/>
    </location>
</feature>
<dbReference type="EMBL" id="JARAKH010000009">
    <property type="protein sequence ID" value="KAK8400639.1"/>
    <property type="molecule type" value="Genomic_DNA"/>
</dbReference>
<dbReference type="SUPFAM" id="SSF57625">
    <property type="entry name" value="Invertebrate chitin-binding proteins"/>
    <property type="match status" value="1"/>
</dbReference>
<dbReference type="InterPro" id="IPR002557">
    <property type="entry name" value="Chitin-bd_dom"/>
</dbReference>
<gene>
    <name evidence="3" type="ORF">O3P69_002446</name>
</gene>
<dbReference type="Proteomes" id="UP001487740">
    <property type="component" value="Unassembled WGS sequence"/>
</dbReference>
<evidence type="ECO:0000313" key="4">
    <source>
        <dbReference type="Proteomes" id="UP001487740"/>
    </source>
</evidence>
<dbReference type="SMART" id="SM00494">
    <property type="entry name" value="ChtBD2"/>
    <property type="match status" value="1"/>
</dbReference>
<dbReference type="AlphaFoldDB" id="A0AAW0UKG9"/>
<evidence type="ECO:0000259" key="2">
    <source>
        <dbReference type="PROSITE" id="PS50940"/>
    </source>
</evidence>
<sequence length="140" mass="15838">MVVAVMMVVVMVVTQASAKSPRYQEPCEVTEEDPDGDCFWGEAGVDYPVFSYVPKTSFSCQDVIPGIYADTEASCQVYHMCQKNRKIDSFLCPNGTLFHQEYLVCDLWFNVDCGRAEAFYKINEVIYSGPRRKPVSASYQ</sequence>
<dbReference type="Gene3D" id="2.170.140.10">
    <property type="entry name" value="Chitin binding domain"/>
    <property type="match status" value="1"/>
</dbReference>
<dbReference type="GO" id="GO:0005576">
    <property type="term" value="C:extracellular region"/>
    <property type="evidence" value="ECO:0007669"/>
    <property type="project" value="InterPro"/>
</dbReference>
<dbReference type="Pfam" id="PF01607">
    <property type="entry name" value="CBM_14"/>
    <property type="match status" value="1"/>
</dbReference>
<evidence type="ECO:0000256" key="1">
    <source>
        <dbReference type="SAM" id="SignalP"/>
    </source>
</evidence>